<dbReference type="Proteomes" id="UP001358586">
    <property type="component" value="Chromosome 3"/>
</dbReference>
<dbReference type="InterPro" id="IPR027417">
    <property type="entry name" value="P-loop_NTPase"/>
</dbReference>
<dbReference type="Gene3D" id="3.40.50.300">
    <property type="entry name" value="P-loop containing nucleotide triphosphate hydrolases"/>
    <property type="match status" value="1"/>
</dbReference>
<dbReference type="EMBL" id="JARKNE010000003">
    <property type="protein sequence ID" value="KAK5839344.1"/>
    <property type="molecule type" value="Genomic_DNA"/>
</dbReference>
<accession>A0ABR0QK02</accession>
<name>A0ABR0QK02_GOSAR</name>
<organism evidence="1 2">
    <name type="scientific">Gossypium arboreum</name>
    <name type="common">Tree cotton</name>
    <name type="synonym">Gossypium nanking</name>
    <dbReference type="NCBI Taxonomy" id="29729"/>
    <lineage>
        <taxon>Eukaryota</taxon>
        <taxon>Viridiplantae</taxon>
        <taxon>Streptophyta</taxon>
        <taxon>Embryophyta</taxon>
        <taxon>Tracheophyta</taxon>
        <taxon>Spermatophyta</taxon>
        <taxon>Magnoliopsida</taxon>
        <taxon>eudicotyledons</taxon>
        <taxon>Gunneridae</taxon>
        <taxon>Pentapetalae</taxon>
        <taxon>rosids</taxon>
        <taxon>malvids</taxon>
        <taxon>Malvales</taxon>
        <taxon>Malvaceae</taxon>
        <taxon>Malvoideae</taxon>
        <taxon>Gossypium</taxon>
    </lineage>
</organism>
<evidence type="ECO:0000313" key="1">
    <source>
        <dbReference type="EMBL" id="KAK5839344.1"/>
    </source>
</evidence>
<reference evidence="1 2" key="1">
    <citation type="submission" date="2023-03" db="EMBL/GenBank/DDBJ databases">
        <title>WGS of Gossypium arboreum.</title>
        <authorList>
            <person name="Yu D."/>
        </authorList>
    </citation>
    <scope>NUCLEOTIDE SEQUENCE [LARGE SCALE GENOMIC DNA]</scope>
    <source>
        <tissue evidence="1">Leaf</tissue>
    </source>
</reference>
<protein>
    <submittedName>
        <fullName evidence="1">Uncharacterized protein</fullName>
    </submittedName>
</protein>
<gene>
    <name evidence="1" type="ORF">PVK06_008122</name>
</gene>
<sequence>MARLVFSKNIYEDLSLNQFKQKASVASAFKSVLGKVAEQQDVPDKLQQLRERMTKVRDLFRDSNSTVIVTIPSGFCFSKATRMF</sequence>
<comment type="caution">
    <text evidence="1">The sequence shown here is derived from an EMBL/GenBank/DDBJ whole genome shotgun (WGS) entry which is preliminary data.</text>
</comment>
<proteinExistence type="predicted"/>
<keyword evidence="2" id="KW-1185">Reference proteome</keyword>
<evidence type="ECO:0000313" key="2">
    <source>
        <dbReference type="Proteomes" id="UP001358586"/>
    </source>
</evidence>